<feature type="transmembrane region" description="Helical" evidence="7">
    <location>
        <begin position="229"/>
        <end position="248"/>
    </location>
</feature>
<dbReference type="Gene3D" id="1.20.1730.10">
    <property type="entry name" value="Sodium/glucose cotransporter"/>
    <property type="match status" value="1"/>
</dbReference>
<keyword evidence="4 7" id="KW-1133">Transmembrane helix</keyword>
<evidence type="ECO:0000256" key="6">
    <source>
        <dbReference type="RuleBase" id="RU362091"/>
    </source>
</evidence>
<dbReference type="NCBIfam" id="TIGR00813">
    <property type="entry name" value="sss"/>
    <property type="match status" value="1"/>
</dbReference>
<dbReference type="Pfam" id="PF00474">
    <property type="entry name" value="SSF"/>
    <property type="match status" value="1"/>
</dbReference>
<gene>
    <name evidence="8" type="ORF">K1X11_016415</name>
</gene>
<evidence type="ECO:0000256" key="1">
    <source>
        <dbReference type="ARBA" id="ARBA00004141"/>
    </source>
</evidence>
<feature type="transmembrane region" description="Helical" evidence="7">
    <location>
        <begin position="120"/>
        <end position="149"/>
    </location>
</feature>
<comment type="similarity">
    <text evidence="2 6">Belongs to the sodium:solute symporter (SSF) (TC 2.A.21) family.</text>
</comment>
<feature type="transmembrane region" description="Helical" evidence="7">
    <location>
        <begin position="80"/>
        <end position="99"/>
    </location>
</feature>
<organism evidence="8 9">
    <name type="scientific">Actomonas aquatica</name>
    <dbReference type="NCBI Taxonomy" id="2866162"/>
    <lineage>
        <taxon>Bacteria</taxon>
        <taxon>Pseudomonadati</taxon>
        <taxon>Verrucomicrobiota</taxon>
        <taxon>Opitutia</taxon>
        <taxon>Opitutales</taxon>
        <taxon>Opitutaceae</taxon>
        <taxon>Actomonas</taxon>
    </lineage>
</organism>
<reference evidence="8 9" key="1">
    <citation type="submission" date="2021-08" db="EMBL/GenBank/DDBJ databases">
        <authorList>
            <person name="Zhang D."/>
            <person name="Zhang A."/>
            <person name="Wang L."/>
        </authorList>
    </citation>
    <scope>NUCLEOTIDE SEQUENCE [LARGE SCALE GENOMIC DNA]</scope>
    <source>
        <strain evidence="8 9">WL0086</strain>
    </source>
</reference>
<keyword evidence="9" id="KW-1185">Reference proteome</keyword>
<dbReference type="InterPro" id="IPR001734">
    <property type="entry name" value="Na/solute_symporter"/>
</dbReference>
<dbReference type="PANTHER" id="PTHR11819">
    <property type="entry name" value="SOLUTE CARRIER FAMILY 5"/>
    <property type="match status" value="1"/>
</dbReference>
<feature type="transmembrane region" description="Helical" evidence="7">
    <location>
        <begin position="361"/>
        <end position="383"/>
    </location>
</feature>
<evidence type="ECO:0000256" key="4">
    <source>
        <dbReference type="ARBA" id="ARBA00022989"/>
    </source>
</evidence>
<dbReference type="EMBL" id="CP139781">
    <property type="protein sequence ID" value="WRQ86401.1"/>
    <property type="molecule type" value="Genomic_DNA"/>
</dbReference>
<evidence type="ECO:0000313" key="8">
    <source>
        <dbReference type="EMBL" id="WRQ86401.1"/>
    </source>
</evidence>
<feature type="transmembrane region" description="Helical" evidence="7">
    <location>
        <begin position="389"/>
        <end position="410"/>
    </location>
</feature>
<feature type="transmembrane region" description="Helical" evidence="7">
    <location>
        <begin position="269"/>
        <end position="295"/>
    </location>
</feature>
<evidence type="ECO:0000256" key="5">
    <source>
        <dbReference type="ARBA" id="ARBA00023136"/>
    </source>
</evidence>
<feature type="transmembrane region" description="Helical" evidence="7">
    <location>
        <begin position="315"/>
        <end position="340"/>
    </location>
</feature>
<comment type="subcellular location">
    <subcellularLocation>
        <location evidence="1">Membrane</location>
        <topology evidence="1">Multi-pass membrane protein</topology>
    </subcellularLocation>
</comment>
<evidence type="ECO:0000313" key="9">
    <source>
        <dbReference type="Proteomes" id="UP000738431"/>
    </source>
</evidence>
<keyword evidence="5 7" id="KW-0472">Membrane</keyword>
<dbReference type="PANTHER" id="PTHR11819:SF195">
    <property type="entry name" value="SODIUM_GLUCOSE COTRANSPORTER 4"/>
    <property type="match status" value="1"/>
</dbReference>
<evidence type="ECO:0000256" key="2">
    <source>
        <dbReference type="ARBA" id="ARBA00006434"/>
    </source>
</evidence>
<dbReference type="RefSeq" id="WP_221031324.1">
    <property type="nucleotide sequence ID" value="NZ_CP139781.1"/>
</dbReference>
<dbReference type="PROSITE" id="PS50283">
    <property type="entry name" value="NA_SOLUT_SYMP_3"/>
    <property type="match status" value="1"/>
</dbReference>
<feature type="transmembrane region" description="Helical" evidence="7">
    <location>
        <begin position="185"/>
        <end position="202"/>
    </location>
</feature>
<proteinExistence type="inferred from homology"/>
<reference evidence="8 9" key="2">
    <citation type="submission" date="2023-12" db="EMBL/GenBank/DDBJ databases">
        <title>Description of an unclassified Opitutus bacterium of Verrucomicrobiota.</title>
        <authorList>
            <person name="Zhang D.-F."/>
        </authorList>
    </citation>
    <scope>NUCLEOTIDE SEQUENCE [LARGE SCALE GENOMIC DNA]</scope>
    <source>
        <strain evidence="8 9">WL0086</strain>
    </source>
</reference>
<feature type="transmembrane region" description="Helical" evidence="7">
    <location>
        <begin position="516"/>
        <end position="533"/>
    </location>
</feature>
<evidence type="ECO:0000256" key="7">
    <source>
        <dbReference type="SAM" id="Phobius"/>
    </source>
</evidence>
<feature type="transmembrane region" description="Helical" evidence="7">
    <location>
        <begin position="155"/>
        <end position="173"/>
    </location>
</feature>
<name>A0ABZ1C4L8_9BACT</name>
<dbReference type="InterPro" id="IPR038377">
    <property type="entry name" value="Na/Glc_symporter_sf"/>
</dbReference>
<accession>A0ABZ1C4L8</accession>
<dbReference type="Proteomes" id="UP000738431">
    <property type="component" value="Chromosome"/>
</dbReference>
<evidence type="ECO:0000256" key="3">
    <source>
        <dbReference type="ARBA" id="ARBA00022692"/>
    </source>
</evidence>
<sequence>MQLQIFDLLIVIAYLAGVLVFGIWIGRRQQQSREGFFLGGRQFGWWLIGTSLFAANISSVQFVGQSGLTYQIGIAAANPQLIGGFMLGISAIFFIPVYLRTGIFTIPGFLEQRFDRRCKLIYCLTMVAMGLVTIPVMLYAGCLVVVQIFGVDETYLLPCAIVLGLTVGVYAIVGGLSSVVYTEMIHSLVLILGAALVLVLGLNRVGGLDVLMNSIPTEHFSLIQPMDHAQMPFTGVLTGLAFSSIFWASSNQELLQRTLGARDVRNAQLGMLLGAFLKILAIFILVFPGLIALHLVPGINPDRAYPALVQTLLPVGLSGVVMAGFLAALMSSLDSGLISLSSVFTIEIYPLLDRKVSERKALLVGRIAAGVVLVWGVIAAPWIEHLGLIYPLILKTGAYLFSSVGVCYLVGRFSRRVNATGALVTLTVGLLAGVLLVPLTSVPELQALAPAWLLETNFLHVGAGLVLVYAVCLYGFSALRPAPAASQLAFMTPETAGAGAGGPGGATESVGLLRSFRFWFVIYILCFLGVYLLF</sequence>
<feature type="transmembrane region" description="Helical" evidence="7">
    <location>
        <begin position="45"/>
        <end position="68"/>
    </location>
</feature>
<feature type="transmembrane region" description="Helical" evidence="7">
    <location>
        <begin position="457"/>
        <end position="476"/>
    </location>
</feature>
<feature type="transmembrane region" description="Helical" evidence="7">
    <location>
        <begin position="417"/>
        <end position="437"/>
    </location>
</feature>
<keyword evidence="3 7" id="KW-0812">Transmembrane</keyword>
<protein>
    <submittedName>
        <fullName evidence="8">Sodium/solute symporter</fullName>
    </submittedName>
</protein>
<feature type="transmembrane region" description="Helical" evidence="7">
    <location>
        <begin position="6"/>
        <end position="25"/>
    </location>
</feature>